<feature type="domain" description="EamA" evidence="6">
    <location>
        <begin position="21"/>
        <end position="145"/>
    </location>
</feature>
<evidence type="ECO:0000256" key="4">
    <source>
        <dbReference type="ARBA" id="ARBA00023136"/>
    </source>
</evidence>
<feature type="transmembrane region" description="Helical" evidence="5">
    <location>
        <begin position="155"/>
        <end position="176"/>
    </location>
</feature>
<feature type="transmembrane region" description="Helical" evidence="5">
    <location>
        <begin position="217"/>
        <end position="236"/>
    </location>
</feature>
<keyword evidence="8" id="KW-1185">Reference proteome</keyword>
<dbReference type="PANTHER" id="PTHR32322">
    <property type="entry name" value="INNER MEMBRANE TRANSPORTER"/>
    <property type="match status" value="1"/>
</dbReference>
<dbReference type="RefSeq" id="WP_331703737.1">
    <property type="nucleotide sequence ID" value="NZ_JAZHBO010000002.1"/>
</dbReference>
<comment type="caution">
    <text evidence="7">The sequence shown here is derived from an EMBL/GenBank/DDBJ whole genome shotgun (WGS) entry which is preliminary data.</text>
</comment>
<reference evidence="7 8" key="1">
    <citation type="submission" date="2024-01" db="EMBL/GenBank/DDBJ databases">
        <title>Novel species of the genus Luteimonas isolated from rivers.</title>
        <authorList>
            <person name="Lu H."/>
        </authorList>
    </citation>
    <scope>NUCLEOTIDE SEQUENCE [LARGE SCALE GENOMIC DNA]</scope>
    <source>
        <strain evidence="7 8">FXH3W</strain>
    </source>
</reference>
<evidence type="ECO:0000256" key="3">
    <source>
        <dbReference type="ARBA" id="ARBA00022989"/>
    </source>
</evidence>
<name>A0ABU7UYY8_9GAMM</name>
<dbReference type="PANTHER" id="PTHR32322:SF9">
    <property type="entry name" value="AMINO-ACID METABOLITE EFFLUX PUMP-RELATED"/>
    <property type="match status" value="1"/>
</dbReference>
<gene>
    <name evidence="7" type="ORF">V3390_05750</name>
</gene>
<dbReference type="Pfam" id="PF00892">
    <property type="entry name" value="EamA"/>
    <property type="match status" value="2"/>
</dbReference>
<evidence type="ECO:0000259" key="6">
    <source>
        <dbReference type="Pfam" id="PF00892"/>
    </source>
</evidence>
<accession>A0ABU7UYY8</accession>
<feature type="transmembrane region" description="Helical" evidence="5">
    <location>
        <begin position="44"/>
        <end position="65"/>
    </location>
</feature>
<evidence type="ECO:0000313" key="8">
    <source>
        <dbReference type="Proteomes" id="UP001356170"/>
    </source>
</evidence>
<feature type="transmembrane region" description="Helical" evidence="5">
    <location>
        <begin position="102"/>
        <end position="123"/>
    </location>
</feature>
<dbReference type="InterPro" id="IPR050638">
    <property type="entry name" value="AA-Vitamin_Transporters"/>
</dbReference>
<dbReference type="InterPro" id="IPR000620">
    <property type="entry name" value="EamA_dom"/>
</dbReference>
<dbReference type="InterPro" id="IPR037185">
    <property type="entry name" value="EmrE-like"/>
</dbReference>
<dbReference type="EMBL" id="JAZHBO010000002">
    <property type="protein sequence ID" value="MEF2155739.1"/>
    <property type="molecule type" value="Genomic_DNA"/>
</dbReference>
<sequence length="293" mass="31165">MATTNPSPVADNRLLDNGELLLLGAIWGASFLFMRISAPEFGALPVAFLRVLFGAALLLPFLLKARAQFPATLWPKLFGIGAVNTAIPFALFAWAAERAPAGVSSIANAMTVLFTALAGVLFFGQSTTLKRMLALLLGFAGVIVLASGKTDGAHFGWPVAAGVTAAALYGLGINWVKRHLSHLPSGAVACATLVCSAIMLAPFALWQWPQHAVSQTAWLSTIGLGLLCSGIAFVLYYRLIARIGASRASTVTYLIPLFAVTWAWIFLREPLTWSMAVACGMILLSVFISQRQA</sequence>
<feature type="transmembrane region" description="Helical" evidence="5">
    <location>
        <begin position="183"/>
        <end position="205"/>
    </location>
</feature>
<evidence type="ECO:0000256" key="5">
    <source>
        <dbReference type="SAM" id="Phobius"/>
    </source>
</evidence>
<protein>
    <submittedName>
        <fullName evidence="7">DMT family transporter</fullName>
    </submittedName>
</protein>
<dbReference type="Gene3D" id="1.10.3730.20">
    <property type="match status" value="2"/>
</dbReference>
<keyword evidence="3 5" id="KW-1133">Transmembrane helix</keyword>
<feature type="transmembrane region" description="Helical" evidence="5">
    <location>
        <begin position="248"/>
        <end position="265"/>
    </location>
</feature>
<comment type="subcellular location">
    <subcellularLocation>
        <location evidence="1">Membrane</location>
        <topology evidence="1">Multi-pass membrane protein</topology>
    </subcellularLocation>
</comment>
<evidence type="ECO:0000313" key="7">
    <source>
        <dbReference type="EMBL" id="MEF2155739.1"/>
    </source>
</evidence>
<evidence type="ECO:0000256" key="1">
    <source>
        <dbReference type="ARBA" id="ARBA00004141"/>
    </source>
</evidence>
<feature type="transmembrane region" description="Helical" evidence="5">
    <location>
        <begin position="271"/>
        <end position="289"/>
    </location>
</feature>
<feature type="domain" description="EamA" evidence="6">
    <location>
        <begin position="159"/>
        <end position="288"/>
    </location>
</feature>
<feature type="transmembrane region" description="Helical" evidence="5">
    <location>
        <begin position="77"/>
        <end position="96"/>
    </location>
</feature>
<organism evidence="7 8">
    <name type="scientific">Aquilutibacter rugosus</name>
    <dbReference type="NCBI Taxonomy" id="3115820"/>
    <lineage>
        <taxon>Bacteria</taxon>
        <taxon>Pseudomonadati</taxon>
        <taxon>Pseudomonadota</taxon>
        <taxon>Gammaproteobacteria</taxon>
        <taxon>Lysobacterales</taxon>
        <taxon>Lysobacteraceae</taxon>
        <taxon>Aquilutibacter</taxon>
    </lineage>
</organism>
<evidence type="ECO:0000256" key="2">
    <source>
        <dbReference type="ARBA" id="ARBA00022692"/>
    </source>
</evidence>
<dbReference type="Proteomes" id="UP001356170">
    <property type="component" value="Unassembled WGS sequence"/>
</dbReference>
<feature type="transmembrane region" description="Helical" evidence="5">
    <location>
        <begin position="132"/>
        <end position="149"/>
    </location>
</feature>
<feature type="transmembrane region" description="Helical" evidence="5">
    <location>
        <begin position="20"/>
        <end position="38"/>
    </location>
</feature>
<proteinExistence type="predicted"/>
<keyword evidence="2 5" id="KW-0812">Transmembrane</keyword>
<keyword evidence="4 5" id="KW-0472">Membrane</keyword>
<dbReference type="SUPFAM" id="SSF103481">
    <property type="entry name" value="Multidrug resistance efflux transporter EmrE"/>
    <property type="match status" value="2"/>
</dbReference>